<dbReference type="EMBL" id="JAMQKB010000042">
    <property type="protein sequence ID" value="MDC3426313.1"/>
    <property type="molecule type" value="Genomic_DNA"/>
</dbReference>
<dbReference type="InterPro" id="IPR038665">
    <property type="entry name" value="Voltage-dep_anion_channel_sf"/>
</dbReference>
<accession>A0A9X3WWZ5</accession>
<keyword evidence="3" id="KW-1185">Reference proteome</keyword>
<evidence type="ECO:0000313" key="3">
    <source>
        <dbReference type="Proteomes" id="UP001145050"/>
    </source>
</evidence>
<feature type="transmembrane region" description="Helical" evidence="1">
    <location>
        <begin position="118"/>
        <end position="136"/>
    </location>
</feature>
<name>A0A9X3WWZ5_9BACI</name>
<reference evidence="2" key="1">
    <citation type="submission" date="2022-06" db="EMBL/GenBank/DDBJ databases">
        <title>Aquibacillus sp. a new bacterium isolated from soil saline samples.</title>
        <authorList>
            <person name="Galisteo C."/>
            <person name="De La Haba R."/>
            <person name="Sanchez-Porro C."/>
            <person name="Ventosa A."/>
        </authorList>
    </citation>
    <scope>NUCLEOTIDE SEQUENCE</scope>
    <source>
        <strain evidence="2">3ASR75-11</strain>
    </source>
</reference>
<proteinExistence type="predicted"/>
<dbReference type="AlphaFoldDB" id="A0A9X3WWZ5"/>
<keyword evidence="1" id="KW-0812">Transmembrane</keyword>
<gene>
    <name evidence="2" type="ORF">NC797_17670</name>
</gene>
<keyword evidence="1" id="KW-1133">Transmembrane helix</keyword>
<keyword evidence="1" id="KW-0472">Membrane</keyword>
<sequence>MINLLGFIGTFLLCYLIKRLFLKNEWSPTPAGAIVMANGIFLYSAMKQFPLLYEHGKLFLFILTAVWASIVLSVLSTLVNRSFKKRHLDDPIQLFAIGTWVAGTSVLGNVIHQYSLNLGVIPYMMGVLNVVLYLWYIYYCMKAYFVIFQTTAKDQVHGVLLLATVSTQSIVLLLY</sequence>
<feature type="non-terminal residue" evidence="2">
    <location>
        <position position="175"/>
    </location>
</feature>
<dbReference type="Gene3D" id="1.50.10.150">
    <property type="entry name" value="Voltage-dependent anion channel"/>
    <property type="match status" value="1"/>
</dbReference>
<feature type="transmembrane region" description="Helical" evidence="1">
    <location>
        <begin position="58"/>
        <end position="79"/>
    </location>
</feature>
<feature type="transmembrane region" description="Helical" evidence="1">
    <location>
        <begin position="29"/>
        <end position="46"/>
    </location>
</feature>
<protein>
    <submittedName>
        <fullName evidence="2">Uncharacterized protein</fullName>
    </submittedName>
</protein>
<comment type="caution">
    <text evidence="2">The sequence shown here is derived from an EMBL/GenBank/DDBJ whole genome shotgun (WGS) entry which is preliminary data.</text>
</comment>
<evidence type="ECO:0000256" key="1">
    <source>
        <dbReference type="SAM" id="Phobius"/>
    </source>
</evidence>
<dbReference type="Proteomes" id="UP001145050">
    <property type="component" value="Unassembled WGS sequence"/>
</dbReference>
<organism evidence="2 3">
    <name type="scientific">Terrihalobacillus insolitus</name>
    <dbReference type="NCBI Taxonomy" id="2950438"/>
    <lineage>
        <taxon>Bacteria</taxon>
        <taxon>Bacillati</taxon>
        <taxon>Bacillota</taxon>
        <taxon>Bacilli</taxon>
        <taxon>Bacillales</taxon>
        <taxon>Bacillaceae</taxon>
        <taxon>Terrihalobacillus</taxon>
    </lineage>
</organism>
<evidence type="ECO:0000313" key="2">
    <source>
        <dbReference type="EMBL" id="MDC3426313.1"/>
    </source>
</evidence>
<feature type="transmembrane region" description="Helical" evidence="1">
    <location>
        <begin position="156"/>
        <end position="174"/>
    </location>
</feature>
<feature type="transmembrane region" description="Helical" evidence="1">
    <location>
        <begin position="91"/>
        <end position="111"/>
    </location>
</feature>